<feature type="compositionally biased region" description="Low complexity" evidence="1">
    <location>
        <begin position="121"/>
        <end position="132"/>
    </location>
</feature>
<gene>
    <name evidence="2" type="ORF">H0194_08290</name>
</gene>
<feature type="compositionally biased region" description="Low complexity" evidence="1">
    <location>
        <begin position="182"/>
        <end position="230"/>
    </location>
</feature>
<reference evidence="2 3" key="1">
    <citation type="submission" date="2020-07" db="EMBL/GenBank/DDBJ databases">
        <title>Complete genome and description of Corynebacterium incognita strain Marseille-Q3630 sp. nov.</title>
        <authorList>
            <person name="Boxberger M."/>
        </authorList>
    </citation>
    <scope>NUCLEOTIDE SEQUENCE [LARGE SCALE GENOMIC DNA]</scope>
    <source>
        <strain evidence="2 3">Marseille-Q3630</strain>
    </source>
</reference>
<evidence type="ECO:0000313" key="3">
    <source>
        <dbReference type="Proteomes" id="UP000515743"/>
    </source>
</evidence>
<feature type="compositionally biased region" description="Gly residues" evidence="1">
    <location>
        <begin position="133"/>
        <end position="149"/>
    </location>
</feature>
<organism evidence="2 3">
    <name type="scientific">Corynebacterium incognita</name>
    <dbReference type="NCBI Taxonomy" id="2754725"/>
    <lineage>
        <taxon>Bacteria</taxon>
        <taxon>Bacillati</taxon>
        <taxon>Actinomycetota</taxon>
        <taxon>Actinomycetes</taxon>
        <taxon>Mycobacteriales</taxon>
        <taxon>Corynebacteriaceae</taxon>
        <taxon>Corynebacterium</taxon>
    </lineage>
</organism>
<proteinExistence type="predicted"/>
<feature type="compositionally biased region" description="Low complexity" evidence="1">
    <location>
        <begin position="48"/>
        <end position="66"/>
    </location>
</feature>
<feature type="region of interest" description="Disordered" evidence="1">
    <location>
        <begin position="32"/>
        <end position="372"/>
    </location>
</feature>
<dbReference type="Proteomes" id="UP000515743">
    <property type="component" value="Chromosome"/>
</dbReference>
<name>A0A7G7CNA5_9CORY</name>
<keyword evidence="3" id="KW-1185">Reference proteome</keyword>
<accession>A0A7G7CNA5</accession>
<feature type="compositionally biased region" description="Polar residues" evidence="1">
    <location>
        <begin position="32"/>
        <end position="47"/>
    </location>
</feature>
<protein>
    <submittedName>
        <fullName evidence="2">Uncharacterized protein</fullName>
    </submittedName>
</protein>
<dbReference type="KEGG" id="cik:H0194_08290"/>
<dbReference type="EMBL" id="CP059404">
    <property type="protein sequence ID" value="QNE89071.1"/>
    <property type="molecule type" value="Genomic_DNA"/>
</dbReference>
<dbReference type="AlphaFoldDB" id="A0A7G7CNA5"/>
<feature type="compositionally biased region" description="Low complexity" evidence="1">
    <location>
        <begin position="158"/>
        <end position="173"/>
    </location>
</feature>
<evidence type="ECO:0000313" key="2">
    <source>
        <dbReference type="EMBL" id="QNE89071.1"/>
    </source>
</evidence>
<evidence type="ECO:0000256" key="1">
    <source>
        <dbReference type="SAM" id="MobiDB-lite"/>
    </source>
</evidence>
<dbReference type="RefSeq" id="WP_185175457.1">
    <property type="nucleotide sequence ID" value="NZ_CP059404.1"/>
</dbReference>
<sequence>MEKETRRVAAFIVVGLLLAVGVGFGVWRVSSPASPSVTDTATADTNISSDSSTTRAAKSASASQRQDANDDASGDKDEPSSSSGSKKRAHTDKHDPFLAPNAQVYASGPGSGEPTRYYRPDSVGGSDYSDGSGQTGSGNQTGGDVGAGNGSTEIYAEPTPGAGATPAQPGPLTDAPGSAPDPGASTGVTTPAPTSSPAPGTDVPVTTTPGTGTPGTSTPGTTPGQTTKPNTPSPKPTSPTRVSRPDRDPEGGWVPFRGDGGGSADGMPEPTDDGNDGADGTDGGALDGAPIADGNTDGTDSTPLADDTSADSDQATATEGTGVEVPEEPTVDGDQPSEPAPLDKPVTDLSDPMSGDSDAVAASLNTAEPTAG</sequence>
<feature type="compositionally biased region" description="Polar residues" evidence="1">
    <location>
        <begin position="363"/>
        <end position="372"/>
    </location>
</feature>
<feature type="compositionally biased region" description="Low complexity" evidence="1">
    <location>
        <begin position="305"/>
        <end position="318"/>
    </location>
</feature>